<dbReference type="InParanoid" id="A0A1Y1YXN1"/>
<feature type="domain" description="Myb-like" evidence="6">
    <location>
        <begin position="209"/>
        <end position="259"/>
    </location>
</feature>
<keyword evidence="1" id="KW-0805">Transcription regulation</keyword>
<keyword evidence="2" id="KW-0238">DNA-binding</keyword>
<dbReference type="PANTHER" id="PTHR46621:SF1">
    <property type="entry name" value="SNRNA-ACTIVATING PROTEIN COMPLEX SUBUNIT 4"/>
    <property type="match status" value="1"/>
</dbReference>
<dbReference type="AlphaFoldDB" id="A0A1Y1YXN1"/>
<keyword evidence="4" id="KW-0539">Nucleus</keyword>
<feature type="domain" description="HTH myb-type" evidence="8">
    <location>
        <begin position="264"/>
        <end position="314"/>
    </location>
</feature>
<feature type="region of interest" description="Disordered" evidence="5">
    <location>
        <begin position="21"/>
        <end position="73"/>
    </location>
</feature>
<comment type="caution">
    <text evidence="9">The sequence shown here is derived from an EMBL/GenBank/DDBJ whole genome shotgun (WGS) entry which is preliminary data.</text>
</comment>
<dbReference type="PROSITE" id="PS51294">
    <property type="entry name" value="HTH_MYB"/>
    <property type="match status" value="4"/>
</dbReference>
<dbReference type="SUPFAM" id="SSF46689">
    <property type="entry name" value="Homeodomain-like"/>
    <property type="match status" value="3"/>
</dbReference>
<dbReference type="CDD" id="cd00167">
    <property type="entry name" value="SANT"/>
    <property type="match status" value="3"/>
</dbReference>
<dbReference type="GO" id="GO:0019185">
    <property type="term" value="C:snRNA-activating protein complex"/>
    <property type="evidence" value="ECO:0007669"/>
    <property type="project" value="TreeGrafter"/>
</dbReference>
<evidence type="ECO:0000256" key="2">
    <source>
        <dbReference type="ARBA" id="ARBA00023125"/>
    </source>
</evidence>
<feature type="domain" description="HTH myb-type" evidence="8">
    <location>
        <begin position="213"/>
        <end position="263"/>
    </location>
</feature>
<dbReference type="InterPro" id="IPR051575">
    <property type="entry name" value="Myb-like_DNA-bd"/>
</dbReference>
<evidence type="ECO:0000259" key="8">
    <source>
        <dbReference type="PROSITE" id="PS51294"/>
    </source>
</evidence>
<name>A0A1Y1YXN1_9FUNG</name>
<dbReference type="Proteomes" id="UP000193498">
    <property type="component" value="Unassembled WGS sequence"/>
</dbReference>
<evidence type="ECO:0000313" key="10">
    <source>
        <dbReference type="Proteomes" id="UP000193498"/>
    </source>
</evidence>
<dbReference type="PANTHER" id="PTHR46621">
    <property type="entry name" value="SNRNA-ACTIVATING PROTEIN COMPLEX SUBUNIT 4"/>
    <property type="match status" value="1"/>
</dbReference>
<evidence type="ECO:0000313" key="9">
    <source>
        <dbReference type="EMBL" id="ORY02783.1"/>
    </source>
</evidence>
<protein>
    <recommendedName>
        <fullName evidence="11">Homeodomain-like protein</fullName>
    </recommendedName>
</protein>
<accession>A0A1Y1YXN1</accession>
<keyword evidence="3" id="KW-0804">Transcription</keyword>
<dbReference type="GO" id="GO:0001006">
    <property type="term" value="F:RNA polymerase III type 3 promoter sequence-specific DNA binding"/>
    <property type="evidence" value="ECO:0007669"/>
    <property type="project" value="TreeGrafter"/>
</dbReference>
<gene>
    <name evidence="9" type="ORF">K493DRAFT_405163</name>
</gene>
<dbReference type="STRING" id="1314790.A0A1Y1YXN1"/>
<dbReference type="GO" id="GO:0042796">
    <property type="term" value="P:snRNA transcription by RNA polymerase III"/>
    <property type="evidence" value="ECO:0007669"/>
    <property type="project" value="TreeGrafter"/>
</dbReference>
<dbReference type="SMART" id="SM00717">
    <property type="entry name" value="SANT"/>
    <property type="match status" value="4"/>
</dbReference>
<dbReference type="Gene3D" id="1.10.10.60">
    <property type="entry name" value="Homeodomain-like"/>
    <property type="match status" value="4"/>
</dbReference>
<dbReference type="EMBL" id="MCFE01000053">
    <property type="protein sequence ID" value="ORY02783.1"/>
    <property type="molecule type" value="Genomic_DNA"/>
</dbReference>
<dbReference type="OrthoDB" id="2143914at2759"/>
<dbReference type="InterPro" id="IPR001005">
    <property type="entry name" value="SANT/Myb"/>
</dbReference>
<feature type="domain" description="SANT" evidence="7">
    <location>
        <begin position="215"/>
        <end position="255"/>
    </location>
</feature>
<evidence type="ECO:0000256" key="5">
    <source>
        <dbReference type="SAM" id="MobiDB-lite"/>
    </source>
</evidence>
<dbReference type="Pfam" id="PF13921">
    <property type="entry name" value="Myb_DNA-bind_6"/>
    <property type="match status" value="2"/>
</dbReference>
<evidence type="ECO:0000256" key="3">
    <source>
        <dbReference type="ARBA" id="ARBA00023163"/>
    </source>
</evidence>
<organism evidence="9 10">
    <name type="scientific">Basidiobolus meristosporus CBS 931.73</name>
    <dbReference type="NCBI Taxonomy" id="1314790"/>
    <lineage>
        <taxon>Eukaryota</taxon>
        <taxon>Fungi</taxon>
        <taxon>Fungi incertae sedis</taxon>
        <taxon>Zoopagomycota</taxon>
        <taxon>Entomophthoromycotina</taxon>
        <taxon>Basidiobolomycetes</taxon>
        <taxon>Basidiobolales</taxon>
        <taxon>Basidiobolaceae</taxon>
        <taxon>Basidiobolus</taxon>
    </lineage>
</organism>
<evidence type="ECO:0000259" key="6">
    <source>
        <dbReference type="PROSITE" id="PS50090"/>
    </source>
</evidence>
<proteinExistence type="predicted"/>
<dbReference type="InterPro" id="IPR017884">
    <property type="entry name" value="SANT_dom"/>
</dbReference>
<sequence length="322" mass="37321">MTTLIEVFMIHAAPLPMKRSSPDAFNFGAQQPTNGGGGQGNGSFTTAERTDQGGASRPNNGARVRRNNHSQEKRVLHKWTEEEHEVLLEAAKKSPNACYQMYLNLTGNFKRGPWTREEDESLRLLTATEHYSGRWKVISEILHRSSSSCYSRWQARFKPDVKTGRWTEEEDLALIQGVEEYGRDWSRIVQNIPGRSSKHALLRYDKFLAPKIKRDVWTAKEDELLMKGCEEYGRNWTKIAESIPGRTTVQLQLRYDSHLGRKINKGRWTREENEQLLKLVKKYGNNWTQISRELTTRSNVQALIRYKYMCQKEDAEPMPDDQ</sequence>
<feature type="domain" description="Myb-like" evidence="6">
    <location>
        <begin position="260"/>
        <end position="310"/>
    </location>
</feature>
<dbReference type="PROSITE" id="PS50090">
    <property type="entry name" value="MYB_LIKE"/>
    <property type="match status" value="4"/>
</dbReference>
<dbReference type="InterPro" id="IPR009057">
    <property type="entry name" value="Homeodomain-like_sf"/>
</dbReference>
<evidence type="ECO:0000256" key="4">
    <source>
        <dbReference type="ARBA" id="ARBA00023242"/>
    </source>
</evidence>
<keyword evidence="10" id="KW-1185">Reference proteome</keyword>
<feature type="domain" description="HTH myb-type" evidence="8">
    <location>
        <begin position="106"/>
        <end position="154"/>
    </location>
</feature>
<evidence type="ECO:0008006" key="11">
    <source>
        <dbReference type="Google" id="ProtNLM"/>
    </source>
</evidence>
<evidence type="ECO:0000259" key="7">
    <source>
        <dbReference type="PROSITE" id="PS51293"/>
    </source>
</evidence>
<reference evidence="9 10" key="1">
    <citation type="submission" date="2016-07" db="EMBL/GenBank/DDBJ databases">
        <title>Pervasive Adenine N6-methylation of Active Genes in Fungi.</title>
        <authorList>
            <consortium name="DOE Joint Genome Institute"/>
            <person name="Mondo S.J."/>
            <person name="Dannebaum R.O."/>
            <person name="Kuo R.C."/>
            <person name="Labutti K."/>
            <person name="Haridas S."/>
            <person name="Kuo A."/>
            <person name="Salamov A."/>
            <person name="Ahrendt S.R."/>
            <person name="Lipzen A."/>
            <person name="Sullivan W."/>
            <person name="Andreopoulos W.B."/>
            <person name="Clum A."/>
            <person name="Lindquist E."/>
            <person name="Daum C."/>
            <person name="Ramamoorthy G.K."/>
            <person name="Gryganskyi A."/>
            <person name="Culley D."/>
            <person name="Magnuson J.K."/>
            <person name="James T.Y."/>
            <person name="O'Malley M.A."/>
            <person name="Stajich J.E."/>
            <person name="Spatafora J.W."/>
            <person name="Visel A."/>
            <person name="Grigoriev I.V."/>
        </authorList>
    </citation>
    <scope>NUCLEOTIDE SEQUENCE [LARGE SCALE GENOMIC DNA]</scope>
    <source>
        <strain evidence="9 10">CBS 931.73</strain>
    </source>
</reference>
<evidence type="ECO:0000256" key="1">
    <source>
        <dbReference type="ARBA" id="ARBA00023015"/>
    </source>
</evidence>
<dbReference type="GO" id="GO:0000978">
    <property type="term" value="F:RNA polymerase II cis-regulatory region sequence-specific DNA binding"/>
    <property type="evidence" value="ECO:0007669"/>
    <property type="project" value="TreeGrafter"/>
</dbReference>
<feature type="domain" description="Myb-like" evidence="6">
    <location>
        <begin position="106"/>
        <end position="157"/>
    </location>
</feature>
<dbReference type="PROSITE" id="PS51293">
    <property type="entry name" value="SANT"/>
    <property type="match status" value="1"/>
</dbReference>
<dbReference type="GO" id="GO:0042795">
    <property type="term" value="P:snRNA transcription by RNA polymerase II"/>
    <property type="evidence" value="ECO:0007669"/>
    <property type="project" value="TreeGrafter"/>
</dbReference>
<feature type="domain" description="HTH myb-type" evidence="8">
    <location>
        <begin position="158"/>
        <end position="212"/>
    </location>
</feature>
<feature type="domain" description="Myb-like" evidence="6">
    <location>
        <begin position="158"/>
        <end position="208"/>
    </location>
</feature>
<dbReference type="InterPro" id="IPR017930">
    <property type="entry name" value="Myb_dom"/>
</dbReference>